<keyword evidence="1" id="KW-0812">Transmembrane</keyword>
<accession>A0ABT4Q829</accession>
<dbReference type="EMBL" id="JAQAGZ010000006">
    <property type="protein sequence ID" value="MCZ8512860.1"/>
    <property type="molecule type" value="Genomic_DNA"/>
</dbReference>
<keyword evidence="3" id="KW-1185">Reference proteome</keyword>
<dbReference type="RefSeq" id="WP_269881321.1">
    <property type="nucleotide sequence ID" value="NZ_JAQAGZ010000006.1"/>
</dbReference>
<keyword evidence="1" id="KW-0472">Membrane</keyword>
<protein>
    <submittedName>
        <fullName evidence="2">YqzK family protein</fullName>
    </submittedName>
</protein>
<comment type="caution">
    <text evidence="2">The sequence shown here is derived from an EMBL/GenBank/DDBJ whole genome shotgun (WGS) entry which is preliminary data.</text>
</comment>
<sequence length="79" mass="9468">MVFHARKWMERFRFIVLFTAFTFLIYHALLLVTQWIEPAQKYKEPSGRAIKVFQPNEPFGLRDKASMGERLKLFYLIGE</sequence>
<evidence type="ECO:0000256" key="1">
    <source>
        <dbReference type="SAM" id="Phobius"/>
    </source>
</evidence>
<proteinExistence type="predicted"/>
<dbReference type="Proteomes" id="UP001527882">
    <property type="component" value="Unassembled WGS sequence"/>
</dbReference>
<dbReference type="InterPro" id="IPR025321">
    <property type="entry name" value="DUF4227"/>
</dbReference>
<gene>
    <name evidence="2" type="ORF">O9H85_10615</name>
</gene>
<evidence type="ECO:0000313" key="3">
    <source>
        <dbReference type="Proteomes" id="UP001527882"/>
    </source>
</evidence>
<dbReference type="Pfam" id="PF14004">
    <property type="entry name" value="DUF4227"/>
    <property type="match status" value="1"/>
</dbReference>
<evidence type="ECO:0000313" key="2">
    <source>
        <dbReference type="EMBL" id="MCZ8512860.1"/>
    </source>
</evidence>
<keyword evidence="1" id="KW-1133">Transmembrane helix</keyword>
<organism evidence="2 3">
    <name type="scientific">Paenibacillus gyeongsangnamensis</name>
    <dbReference type="NCBI Taxonomy" id="3388067"/>
    <lineage>
        <taxon>Bacteria</taxon>
        <taxon>Bacillati</taxon>
        <taxon>Bacillota</taxon>
        <taxon>Bacilli</taxon>
        <taxon>Bacillales</taxon>
        <taxon>Paenibacillaceae</taxon>
        <taxon>Paenibacillus</taxon>
    </lineage>
</organism>
<name>A0ABT4Q829_9BACL</name>
<reference evidence="2 3" key="1">
    <citation type="submission" date="2022-12" db="EMBL/GenBank/DDBJ databases">
        <title>Draft genome sequence of Paenibacillus sp. dW9.</title>
        <authorList>
            <person name="Choi E.-W."/>
            <person name="Kim D.-U."/>
        </authorList>
    </citation>
    <scope>NUCLEOTIDE SEQUENCE [LARGE SCALE GENOMIC DNA]</scope>
    <source>
        <strain evidence="3">dW9</strain>
    </source>
</reference>
<feature type="transmembrane region" description="Helical" evidence="1">
    <location>
        <begin position="12"/>
        <end position="36"/>
    </location>
</feature>